<dbReference type="Proteomes" id="UP000663887">
    <property type="component" value="Unassembled WGS sequence"/>
</dbReference>
<proteinExistence type="predicted"/>
<dbReference type="InterPro" id="IPR041588">
    <property type="entry name" value="Integrase_H2C2"/>
</dbReference>
<evidence type="ECO:0000259" key="1">
    <source>
        <dbReference type="PROSITE" id="PS50994"/>
    </source>
</evidence>
<dbReference type="EMBL" id="CAJNRG010017090">
    <property type="protein sequence ID" value="CAF2216778.1"/>
    <property type="molecule type" value="Genomic_DNA"/>
</dbReference>
<feature type="non-terminal residue" evidence="2">
    <location>
        <position position="1"/>
    </location>
</feature>
<dbReference type="PANTHER" id="PTHR37984">
    <property type="entry name" value="PROTEIN CBG26694"/>
    <property type="match status" value="1"/>
</dbReference>
<dbReference type="Gene3D" id="1.10.340.70">
    <property type="match status" value="1"/>
</dbReference>
<dbReference type="Pfam" id="PF17921">
    <property type="entry name" value="Integrase_H2C2"/>
    <property type="match status" value="1"/>
</dbReference>
<dbReference type="AlphaFoldDB" id="A0A816ZJP2"/>
<dbReference type="InterPro" id="IPR050951">
    <property type="entry name" value="Retrovirus_Pol_polyprotein"/>
</dbReference>
<comment type="caution">
    <text evidence="2">The sequence shown here is derived from an EMBL/GenBank/DDBJ whole genome shotgun (WGS) entry which is preliminary data.</text>
</comment>
<dbReference type="SUPFAM" id="SSF53098">
    <property type="entry name" value="Ribonuclease H-like"/>
    <property type="match status" value="1"/>
</dbReference>
<dbReference type="Pfam" id="PF00665">
    <property type="entry name" value="rve"/>
    <property type="match status" value="1"/>
</dbReference>
<feature type="domain" description="Integrase catalytic" evidence="1">
    <location>
        <begin position="144"/>
        <end position="314"/>
    </location>
</feature>
<dbReference type="PANTHER" id="PTHR37984:SF5">
    <property type="entry name" value="PROTEIN NYNRIN-LIKE"/>
    <property type="match status" value="1"/>
</dbReference>
<evidence type="ECO:0000313" key="2">
    <source>
        <dbReference type="EMBL" id="CAF2216778.1"/>
    </source>
</evidence>
<dbReference type="InterPro" id="IPR036397">
    <property type="entry name" value="RNaseH_sf"/>
</dbReference>
<feature type="non-terminal residue" evidence="2">
    <location>
        <position position="389"/>
    </location>
</feature>
<organism evidence="2 3">
    <name type="scientific">Rotaria magnacalcarata</name>
    <dbReference type="NCBI Taxonomy" id="392030"/>
    <lineage>
        <taxon>Eukaryota</taxon>
        <taxon>Metazoa</taxon>
        <taxon>Spiralia</taxon>
        <taxon>Gnathifera</taxon>
        <taxon>Rotifera</taxon>
        <taxon>Eurotatoria</taxon>
        <taxon>Bdelloidea</taxon>
        <taxon>Philodinida</taxon>
        <taxon>Philodinidae</taxon>
        <taxon>Rotaria</taxon>
    </lineage>
</organism>
<dbReference type="GO" id="GO:0003676">
    <property type="term" value="F:nucleic acid binding"/>
    <property type="evidence" value="ECO:0007669"/>
    <property type="project" value="InterPro"/>
</dbReference>
<dbReference type="Gene3D" id="3.30.420.10">
    <property type="entry name" value="Ribonuclease H-like superfamily/Ribonuclease H"/>
    <property type="match status" value="1"/>
</dbReference>
<accession>A0A816ZJP2</accession>
<dbReference type="InterPro" id="IPR012337">
    <property type="entry name" value="RNaseH-like_sf"/>
</dbReference>
<sequence length="389" mass="44875">NKFNLNNLKFDNEIYKYFKNDEAIINLQNEDALLKNLKEAIQYNKHGKWTNLRMFHTAKKNLFVINNLLIWYRPNDNKILPCVTKEYITDLIIKLHTNNHEGIPKVQNRVKKIFYYPSIEFLTSEIISSCPVCQLIKPNIGPNKPRLPNLEVKADYALDHCMGDLTFLQKNDGNVGLFVIIDIASRRCFAEPIRNKTSSEVIKAFKRIIDAQMFGSTIKILRVDNGTEFTSKEFKEFCKSIGTKLTFGNSFSSKSGGLVERLNGTIKQLIKVHMTKDKPNKWIDHVHTAINTYNCSPHSAINNNSPHEMFIKLSCNLSNPLPLTNKDRDELLKSQPKFPYFKVGDSVLRKIDRIGRQVQDSMKPYFDGPYEIIEEAEHRKSFTLRAIDG</sequence>
<dbReference type="PROSITE" id="PS50994">
    <property type="entry name" value="INTEGRASE"/>
    <property type="match status" value="1"/>
</dbReference>
<reference evidence="2" key="1">
    <citation type="submission" date="2021-02" db="EMBL/GenBank/DDBJ databases">
        <authorList>
            <person name="Nowell W R."/>
        </authorList>
    </citation>
    <scope>NUCLEOTIDE SEQUENCE</scope>
</reference>
<dbReference type="InterPro" id="IPR001584">
    <property type="entry name" value="Integrase_cat-core"/>
</dbReference>
<protein>
    <recommendedName>
        <fullName evidence="1">Integrase catalytic domain-containing protein</fullName>
    </recommendedName>
</protein>
<dbReference type="GO" id="GO:0015074">
    <property type="term" value="P:DNA integration"/>
    <property type="evidence" value="ECO:0007669"/>
    <property type="project" value="InterPro"/>
</dbReference>
<gene>
    <name evidence="2" type="ORF">XDN619_LOCUS33583</name>
</gene>
<evidence type="ECO:0000313" key="3">
    <source>
        <dbReference type="Proteomes" id="UP000663887"/>
    </source>
</evidence>
<name>A0A816ZJP2_9BILA</name>